<dbReference type="InterPro" id="IPR018062">
    <property type="entry name" value="HTH_AraC-typ_CS"/>
</dbReference>
<gene>
    <name evidence="5" type="ORF">PAT3040_01283</name>
</gene>
<dbReference type="GO" id="GO:0043565">
    <property type="term" value="F:sequence-specific DNA binding"/>
    <property type="evidence" value="ECO:0007669"/>
    <property type="project" value="InterPro"/>
</dbReference>
<evidence type="ECO:0000256" key="1">
    <source>
        <dbReference type="ARBA" id="ARBA00023015"/>
    </source>
</evidence>
<evidence type="ECO:0000256" key="3">
    <source>
        <dbReference type="ARBA" id="ARBA00023163"/>
    </source>
</evidence>
<dbReference type="PANTHER" id="PTHR43280">
    <property type="entry name" value="ARAC-FAMILY TRANSCRIPTIONAL REGULATOR"/>
    <property type="match status" value="1"/>
</dbReference>
<keyword evidence="1" id="KW-0805">Transcription regulation</keyword>
<name>A0A2R5EP21_9BACL</name>
<dbReference type="SUPFAM" id="SSF51215">
    <property type="entry name" value="Regulatory protein AraC"/>
    <property type="match status" value="1"/>
</dbReference>
<feature type="domain" description="HTH araC/xylS-type" evidence="4">
    <location>
        <begin position="189"/>
        <end position="287"/>
    </location>
</feature>
<dbReference type="PROSITE" id="PS00041">
    <property type="entry name" value="HTH_ARAC_FAMILY_1"/>
    <property type="match status" value="1"/>
</dbReference>
<dbReference type="Pfam" id="PF12833">
    <property type="entry name" value="HTH_18"/>
    <property type="match status" value="1"/>
</dbReference>
<reference evidence="5 6" key="1">
    <citation type="submission" date="2017-08" db="EMBL/GenBank/DDBJ databases">
        <title>Substantial Increase in Enzyme Production by Combined Drug-Resistance Mutations in Paenibacillus agaridevorans.</title>
        <authorList>
            <person name="Tanaka Y."/>
            <person name="Funane K."/>
            <person name="Hosaka T."/>
            <person name="Shiwa Y."/>
            <person name="Fujita N."/>
            <person name="Miyazaki T."/>
            <person name="Yoshikawa H."/>
            <person name="Murakami K."/>
            <person name="Kasahara K."/>
            <person name="Inaoka T."/>
            <person name="Hiraga Y."/>
            <person name="Ochi K."/>
        </authorList>
    </citation>
    <scope>NUCLEOTIDE SEQUENCE [LARGE SCALE GENOMIC DNA]</scope>
    <source>
        <strain evidence="5 6">T-3040</strain>
    </source>
</reference>
<dbReference type="InterPro" id="IPR009057">
    <property type="entry name" value="Homeodomain-like_sf"/>
</dbReference>
<protein>
    <submittedName>
        <fullName evidence="5">AraC family transcriptional regulator</fullName>
    </submittedName>
</protein>
<comment type="caution">
    <text evidence="5">The sequence shown here is derived from an EMBL/GenBank/DDBJ whole genome shotgun (WGS) entry which is preliminary data.</text>
</comment>
<keyword evidence="3" id="KW-0804">Transcription</keyword>
<dbReference type="PRINTS" id="PR00032">
    <property type="entry name" value="HTHARAC"/>
</dbReference>
<dbReference type="EMBL" id="BDQX01000054">
    <property type="protein sequence ID" value="GBG06748.1"/>
    <property type="molecule type" value="Genomic_DNA"/>
</dbReference>
<dbReference type="InterPro" id="IPR003313">
    <property type="entry name" value="AraC-bd"/>
</dbReference>
<dbReference type="Gene3D" id="1.10.10.60">
    <property type="entry name" value="Homeodomain-like"/>
    <property type="match status" value="2"/>
</dbReference>
<dbReference type="RefSeq" id="WP_087570812.1">
    <property type="nucleotide sequence ID" value="NZ_BDQX01000054.1"/>
</dbReference>
<dbReference type="InterPro" id="IPR018060">
    <property type="entry name" value="HTH_AraC"/>
</dbReference>
<proteinExistence type="predicted"/>
<dbReference type="Pfam" id="PF02311">
    <property type="entry name" value="AraC_binding"/>
    <property type="match status" value="1"/>
</dbReference>
<organism evidence="5 6">
    <name type="scientific">Paenibacillus agaridevorans</name>
    <dbReference type="NCBI Taxonomy" id="171404"/>
    <lineage>
        <taxon>Bacteria</taxon>
        <taxon>Bacillati</taxon>
        <taxon>Bacillota</taxon>
        <taxon>Bacilli</taxon>
        <taxon>Bacillales</taxon>
        <taxon>Paenibacillaceae</taxon>
        <taxon>Paenibacillus</taxon>
    </lineage>
</organism>
<accession>A0A2R5EP21</accession>
<evidence type="ECO:0000256" key="2">
    <source>
        <dbReference type="ARBA" id="ARBA00023125"/>
    </source>
</evidence>
<dbReference type="InterPro" id="IPR037923">
    <property type="entry name" value="HTH-like"/>
</dbReference>
<sequence>MLAAVRLTADRMPLVRDMGWNQTAAVYTHPDRVLDYDVFLFVTKGCMHVIEEGTEYRVRQGEHLFLKKGLRHWGLPESEAGTAWYWIHFDAAAEEQDGYSGRLPMPETGYYAPGHYEYRFELPKHGGLPLQPSLGDRLMAMLDEYRQPRLHGMTRASVRAYGLFLDMHEATLSDEDAQVPTGKMSALTGKVMAYLVDHASKEFQAEELARRLDLNYNYISTAFRKHTGRTVIEMHTKLRIDKAIDLMRNTSLNVSEISERLGFNSPYYFSRVFKKVTGEAPSSYWRHLYRV</sequence>
<evidence type="ECO:0000313" key="6">
    <source>
        <dbReference type="Proteomes" id="UP000245202"/>
    </source>
</evidence>
<evidence type="ECO:0000259" key="4">
    <source>
        <dbReference type="PROSITE" id="PS01124"/>
    </source>
</evidence>
<dbReference type="GO" id="GO:0003700">
    <property type="term" value="F:DNA-binding transcription factor activity"/>
    <property type="evidence" value="ECO:0007669"/>
    <property type="project" value="InterPro"/>
</dbReference>
<dbReference type="PROSITE" id="PS01124">
    <property type="entry name" value="HTH_ARAC_FAMILY_2"/>
    <property type="match status" value="1"/>
</dbReference>
<dbReference type="Proteomes" id="UP000245202">
    <property type="component" value="Unassembled WGS sequence"/>
</dbReference>
<keyword evidence="6" id="KW-1185">Reference proteome</keyword>
<keyword evidence="2" id="KW-0238">DNA-binding</keyword>
<dbReference type="PANTHER" id="PTHR43280:SF2">
    <property type="entry name" value="HTH-TYPE TRANSCRIPTIONAL REGULATOR EXSA"/>
    <property type="match status" value="1"/>
</dbReference>
<dbReference type="InterPro" id="IPR020449">
    <property type="entry name" value="Tscrpt_reg_AraC-type_HTH"/>
</dbReference>
<dbReference type="AlphaFoldDB" id="A0A2R5EP21"/>
<dbReference type="SUPFAM" id="SSF46689">
    <property type="entry name" value="Homeodomain-like"/>
    <property type="match status" value="1"/>
</dbReference>
<dbReference type="SMART" id="SM00342">
    <property type="entry name" value="HTH_ARAC"/>
    <property type="match status" value="1"/>
</dbReference>
<evidence type="ECO:0000313" key="5">
    <source>
        <dbReference type="EMBL" id="GBG06748.1"/>
    </source>
</evidence>